<gene>
    <name evidence="2" type="ORF">K1Y79_08825</name>
</gene>
<proteinExistence type="predicted"/>
<name>A0ABS7GB00_9BACT</name>
<evidence type="ECO:0000256" key="1">
    <source>
        <dbReference type="SAM" id="MobiDB-lite"/>
    </source>
</evidence>
<keyword evidence="3" id="KW-1185">Reference proteome</keyword>
<feature type="region of interest" description="Disordered" evidence="1">
    <location>
        <begin position="1"/>
        <end position="25"/>
    </location>
</feature>
<dbReference type="Proteomes" id="UP000812961">
    <property type="component" value="Unassembled WGS sequence"/>
</dbReference>
<feature type="compositionally biased region" description="Basic and acidic residues" evidence="1">
    <location>
        <begin position="1"/>
        <end position="22"/>
    </location>
</feature>
<organism evidence="2 3">
    <name type="scientific">Chitinophaga rhizophila</name>
    <dbReference type="NCBI Taxonomy" id="2866212"/>
    <lineage>
        <taxon>Bacteria</taxon>
        <taxon>Pseudomonadati</taxon>
        <taxon>Bacteroidota</taxon>
        <taxon>Chitinophagia</taxon>
        <taxon>Chitinophagales</taxon>
        <taxon>Chitinophagaceae</taxon>
        <taxon>Chitinophaga</taxon>
    </lineage>
</organism>
<evidence type="ECO:0000313" key="2">
    <source>
        <dbReference type="EMBL" id="MBW8684435.1"/>
    </source>
</evidence>
<sequence>MPARRDNESKGKRWRAYDKARDGPPPVIQAAHLWEDDPVDAVKDMLRNG</sequence>
<dbReference type="RefSeq" id="WP_220249610.1">
    <property type="nucleotide sequence ID" value="NZ_JAICCF010000001.1"/>
</dbReference>
<reference evidence="2 3" key="1">
    <citation type="submission" date="2021-08" db="EMBL/GenBank/DDBJ databases">
        <title>The genome sequence of Chitinophaga sp. B61.</title>
        <authorList>
            <person name="Zhang X."/>
        </authorList>
    </citation>
    <scope>NUCLEOTIDE SEQUENCE [LARGE SCALE GENOMIC DNA]</scope>
    <source>
        <strain evidence="2 3">B61</strain>
    </source>
</reference>
<protein>
    <recommendedName>
        <fullName evidence="4">Ankyrin repeat protein</fullName>
    </recommendedName>
</protein>
<evidence type="ECO:0000313" key="3">
    <source>
        <dbReference type="Proteomes" id="UP000812961"/>
    </source>
</evidence>
<accession>A0ABS7GB00</accession>
<evidence type="ECO:0008006" key="4">
    <source>
        <dbReference type="Google" id="ProtNLM"/>
    </source>
</evidence>
<comment type="caution">
    <text evidence="2">The sequence shown here is derived from an EMBL/GenBank/DDBJ whole genome shotgun (WGS) entry which is preliminary data.</text>
</comment>
<dbReference type="EMBL" id="JAICCF010000001">
    <property type="protein sequence ID" value="MBW8684435.1"/>
    <property type="molecule type" value="Genomic_DNA"/>
</dbReference>